<protein>
    <submittedName>
        <fullName evidence="2">Uncharacterized protein</fullName>
    </submittedName>
</protein>
<dbReference type="EMBL" id="JBHFFA010000006">
    <property type="protein sequence ID" value="KAL2619834.1"/>
    <property type="molecule type" value="Genomic_DNA"/>
</dbReference>
<organism evidence="2 3">
    <name type="scientific">Riccia fluitans</name>
    <dbReference type="NCBI Taxonomy" id="41844"/>
    <lineage>
        <taxon>Eukaryota</taxon>
        <taxon>Viridiplantae</taxon>
        <taxon>Streptophyta</taxon>
        <taxon>Embryophyta</taxon>
        <taxon>Marchantiophyta</taxon>
        <taxon>Marchantiopsida</taxon>
        <taxon>Marchantiidae</taxon>
        <taxon>Marchantiales</taxon>
        <taxon>Ricciaceae</taxon>
        <taxon>Riccia</taxon>
    </lineage>
</organism>
<gene>
    <name evidence="2" type="ORF">R1flu_000039</name>
</gene>
<accession>A0ABD1Y3G8</accession>
<dbReference type="AlphaFoldDB" id="A0ABD1Y3G8"/>
<feature type="region of interest" description="Disordered" evidence="1">
    <location>
        <begin position="1"/>
        <end position="20"/>
    </location>
</feature>
<evidence type="ECO:0000313" key="2">
    <source>
        <dbReference type="EMBL" id="KAL2619834.1"/>
    </source>
</evidence>
<feature type="compositionally biased region" description="Polar residues" evidence="1">
    <location>
        <begin position="1"/>
        <end position="16"/>
    </location>
</feature>
<keyword evidence="3" id="KW-1185">Reference proteome</keyword>
<name>A0ABD1Y3G8_9MARC</name>
<evidence type="ECO:0000256" key="1">
    <source>
        <dbReference type="SAM" id="MobiDB-lite"/>
    </source>
</evidence>
<sequence>MEYVSKDSQIPPGSNKDTMDEYIVLGSGESDTEEEVQLTRATTGVEENFVVEDLAKETFINLVDVEYGEDKTSGDEEGEHFEHATGGGSQVNELVRLQEGIPRSIPRTVHAESGMAGKENVVEDSNASGFCRRSKDTRSQVMVLYEEGLCKKVEYRKTFLDFRHRSLIERRNSDLVKLSAQIFLELHIEGKTIEEIEASLAFISKIGD</sequence>
<proteinExistence type="predicted"/>
<dbReference type="Proteomes" id="UP001605036">
    <property type="component" value="Unassembled WGS sequence"/>
</dbReference>
<comment type="caution">
    <text evidence="2">The sequence shown here is derived from an EMBL/GenBank/DDBJ whole genome shotgun (WGS) entry which is preliminary data.</text>
</comment>
<reference evidence="2 3" key="1">
    <citation type="submission" date="2024-09" db="EMBL/GenBank/DDBJ databases">
        <title>Chromosome-scale assembly of Riccia fluitans.</title>
        <authorList>
            <person name="Paukszto L."/>
            <person name="Sawicki J."/>
            <person name="Karawczyk K."/>
            <person name="Piernik-Szablinska J."/>
            <person name="Szczecinska M."/>
            <person name="Mazdziarz M."/>
        </authorList>
    </citation>
    <scope>NUCLEOTIDE SEQUENCE [LARGE SCALE GENOMIC DNA]</scope>
    <source>
        <strain evidence="2">Rf_01</strain>
        <tissue evidence="2">Aerial parts of the thallus</tissue>
    </source>
</reference>
<evidence type="ECO:0000313" key="3">
    <source>
        <dbReference type="Proteomes" id="UP001605036"/>
    </source>
</evidence>